<accession>A0AC61RRA9</accession>
<protein>
    <submittedName>
        <fullName evidence="1">ABC transporter permease</fullName>
    </submittedName>
</protein>
<reference evidence="1" key="1">
    <citation type="submission" date="2019-04" db="EMBL/GenBank/DDBJ databases">
        <title>Microbes associate with the intestines of laboratory mice.</title>
        <authorList>
            <person name="Navarre W."/>
            <person name="Wong E."/>
            <person name="Huang K."/>
            <person name="Tropini C."/>
            <person name="Ng K."/>
            <person name="Yu B."/>
        </authorList>
    </citation>
    <scope>NUCLEOTIDE SEQUENCE</scope>
    <source>
        <strain evidence="1">NM01_1-7b</strain>
    </source>
</reference>
<organism evidence="1 2">
    <name type="scientific">Petralouisia muris</name>
    <dbReference type="NCBI Taxonomy" id="3032872"/>
    <lineage>
        <taxon>Bacteria</taxon>
        <taxon>Bacillati</taxon>
        <taxon>Bacillota</taxon>
        <taxon>Clostridia</taxon>
        <taxon>Lachnospirales</taxon>
        <taxon>Lachnospiraceae</taxon>
        <taxon>Petralouisia</taxon>
    </lineage>
</organism>
<gene>
    <name evidence="1" type="ORF">E5329_22755</name>
</gene>
<name>A0AC61RRA9_9FIRM</name>
<comment type="caution">
    <text evidence="1">The sequence shown here is derived from an EMBL/GenBank/DDBJ whole genome shotgun (WGS) entry which is preliminary data.</text>
</comment>
<evidence type="ECO:0000313" key="2">
    <source>
        <dbReference type="Proteomes" id="UP000304953"/>
    </source>
</evidence>
<proteinExistence type="predicted"/>
<dbReference type="EMBL" id="SRYA01000070">
    <property type="protein sequence ID" value="TGY91108.1"/>
    <property type="molecule type" value="Genomic_DNA"/>
</dbReference>
<keyword evidence="2" id="KW-1185">Reference proteome</keyword>
<dbReference type="Proteomes" id="UP000304953">
    <property type="component" value="Unassembled WGS sequence"/>
</dbReference>
<evidence type="ECO:0000313" key="1">
    <source>
        <dbReference type="EMBL" id="TGY91108.1"/>
    </source>
</evidence>
<sequence length="430" mass="48022">MGLLKRAILYITRKWKKTVFISGILFSVSTLVLLGLAFLDAKEKEVVELRGATGVSFSVSRNTATGGWGSDSNGSYSTQEYLTKEMMEAISAVEGIKGYNSSIRTILCLSDMEGKWLEQLQPTGHAMVDCQFYSYGCINSEYDSLFLSGALRMYKGKAVDTSIHNGIIISKEIANKHNLSIGDTIQAINDPLSNDKTLVLQVVGLFETVADKTDERNSYNEASYYDYANYAFISEMAMRNLLENYADVGYASADFFVTDPEQLETIIKKVQNIENINWKNFTIEIKDEVYEQVAGSVADTDTLIFMFILIISGISIVIIVLILSIWIRNRKYEIGIFLAIGVSKRLILLQYILEMILVSVWVYPLSYLFSLIASRGAKSILKNTFSSIIVTPQHFAIVVLTGTGLLILATVIACIPVIRYKPKEILSQME</sequence>